<keyword evidence="3" id="KW-0547">Nucleotide-binding</keyword>
<protein>
    <submittedName>
        <fullName evidence="8">AMP-binding protein</fullName>
    </submittedName>
</protein>
<evidence type="ECO:0000256" key="1">
    <source>
        <dbReference type="ARBA" id="ARBA00006432"/>
    </source>
</evidence>
<dbReference type="InterPro" id="IPR000873">
    <property type="entry name" value="AMP-dep_synth/lig_dom"/>
</dbReference>
<dbReference type="Gene3D" id="3.40.50.12780">
    <property type="entry name" value="N-terminal domain of ligase-like"/>
    <property type="match status" value="1"/>
</dbReference>
<dbReference type="InterPro" id="IPR042099">
    <property type="entry name" value="ANL_N_sf"/>
</dbReference>
<evidence type="ECO:0000256" key="2">
    <source>
        <dbReference type="ARBA" id="ARBA00022598"/>
    </source>
</evidence>
<dbReference type="EMBL" id="JAFKCV010000012">
    <property type="protein sequence ID" value="MBN7826995.1"/>
    <property type="molecule type" value="Genomic_DNA"/>
</dbReference>
<evidence type="ECO:0000313" key="8">
    <source>
        <dbReference type="EMBL" id="MBN7826995.1"/>
    </source>
</evidence>
<dbReference type="Pfam" id="PF00501">
    <property type="entry name" value="AMP-binding"/>
    <property type="match status" value="1"/>
</dbReference>
<dbReference type="InterPro" id="IPR020845">
    <property type="entry name" value="AMP-binding_CS"/>
</dbReference>
<dbReference type="GO" id="GO:0004467">
    <property type="term" value="F:long-chain fatty acid-CoA ligase activity"/>
    <property type="evidence" value="ECO:0007669"/>
    <property type="project" value="TreeGrafter"/>
</dbReference>
<dbReference type="InterPro" id="IPR025110">
    <property type="entry name" value="AMP-bd_C"/>
</dbReference>
<comment type="similarity">
    <text evidence="1">Belongs to the ATP-dependent AMP-binding enzyme family.</text>
</comment>
<feature type="domain" description="AMP-dependent synthetase/ligase" evidence="6">
    <location>
        <begin position="22"/>
        <end position="387"/>
    </location>
</feature>
<accession>A0A939IQJ0</accession>
<dbReference type="GO" id="GO:0005886">
    <property type="term" value="C:plasma membrane"/>
    <property type="evidence" value="ECO:0007669"/>
    <property type="project" value="TreeGrafter"/>
</dbReference>
<dbReference type="RefSeq" id="WP_206575106.1">
    <property type="nucleotide sequence ID" value="NZ_JAFKCV010000012.1"/>
</dbReference>
<reference evidence="8" key="1">
    <citation type="submission" date="2021-03" db="EMBL/GenBank/DDBJ databases">
        <title>novel species isolated from a fishpond in China.</title>
        <authorList>
            <person name="Lu H."/>
            <person name="Cai Z."/>
        </authorList>
    </citation>
    <scope>NUCLEOTIDE SEQUENCE</scope>
    <source>
        <strain evidence="8">JCM 30855</strain>
    </source>
</reference>
<evidence type="ECO:0000256" key="4">
    <source>
        <dbReference type="ARBA" id="ARBA00022840"/>
    </source>
</evidence>
<evidence type="ECO:0000259" key="6">
    <source>
        <dbReference type="Pfam" id="PF00501"/>
    </source>
</evidence>
<dbReference type="AlphaFoldDB" id="A0A939IQJ0"/>
<proteinExistence type="inferred from homology"/>
<dbReference type="Pfam" id="PF13193">
    <property type="entry name" value="AMP-binding_C"/>
    <property type="match status" value="1"/>
</dbReference>
<dbReference type="GO" id="GO:0005524">
    <property type="term" value="F:ATP binding"/>
    <property type="evidence" value="ECO:0007669"/>
    <property type="project" value="UniProtKB-KW"/>
</dbReference>
<dbReference type="GO" id="GO:0005324">
    <property type="term" value="F:long-chain fatty acid transmembrane transporter activity"/>
    <property type="evidence" value="ECO:0007669"/>
    <property type="project" value="TreeGrafter"/>
</dbReference>
<dbReference type="GO" id="GO:0044539">
    <property type="term" value="P:long-chain fatty acid import into cell"/>
    <property type="evidence" value="ECO:0007669"/>
    <property type="project" value="TreeGrafter"/>
</dbReference>
<feature type="domain" description="AMP-binding enzyme C-terminal" evidence="7">
    <location>
        <begin position="437"/>
        <end position="514"/>
    </location>
</feature>
<sequence>MIQDNLQNLRQVESWTTSQVLARQAKVLTEKTAIQFIGGQRFSYAELYRQSRALACGLNDLGIQPQDKVATLLDTSPEFCLLWLAVHQADAVLVALNTELVGDFLIHAMNLSQSTMLVCHPAQAEKILAVKDQLSFLQKLVVIDGGDLPVATGLDILPFSRLRLDWADAPESVAKPTDLACLIFTSGTTGPSKAVMMPHAHCYLYGLGTIENLHLKETDSYYICLPLYHANGLLMQLYACLIRGATAIIRARFSASNWLSDIRHNGATHTNLLGVMSEFIDRQPPSGQDRQHNLRVVAAAPASARMIQRFEQRFGIQMVELYGMSEVNIPLYTPLEAPRPGSCGKVYDRYFEVRIADADTDQPVAAGNVGEIQVRPRQAGGFMSGYFQMPQKTVEAWRNLWFHTGDAGRMDEDGYFYFVDRLKDCLRRRGENISSFEVESVLLTFPGIEEAAVFGVPSEIPDGEEEVMAVLVSPLPIDFNALLAHCKGRMPGYALPRFFRRLEASQMPRTGTNKIQKNPLRQQGVTPDTWDSQT</sequence>
<dbReference type="PANTHER" id="PTHR43107">
    <property type="entry name" value="LONG-CHAIN FATTY ACID TRANSPORT PROTEIN"/>
    <property type="match status" value="1"/>
</dbReference>
<feature type="region of interest" description="Disordered" evidence="5">
    <location>
        <begin position="509"/>
        <end position="534"/>
    </location>
</feature>
<evidence type="ECO:0000313" key="9">
    <source>
        <dbReference type="Proteomes" id="UP000664654"/>
    </source>
</evidence>
<dbReference type="InterPro" id="IPR045851">
    <property type="entry name" value="AMP-bd_C_sf"/>
</dbReference>
<dbReference type="Proteomes" id="UP000664654">
    <property type="component" value="Unassembled WGS sequence"/>
</dbReference>
<keyword evidence="4" id="KW-0067">ATP-binding</keyword>
<evidence type="ECO:0000259" key="7">
    <source>
        <dbReference type="Pfam" id="PF13193"/>
    </source>
</evidence>
<name>A0A939IQJ0_9ALTE</name>
<evidence type="ECO:0000256" key="3">
    <source>
        <dbReference type="ARBA" id="ARBA00022741"/>
    </source>
</evidence>
<gene>
    <name evidence="8" type="ORF">J0A66_17310</name>
</gene>
<organism evidence="8 9">
    <name type="scientific">Bowmanella dokdonensis</name>
    <dbReference type="NCBI Taxonomy" id="751969"/>
    <lineage>
        <taxon>Bacteria</taxon>
        <taxon>Pseudomonadati</taxon>
        <taxon>Pseudomonadota</taxon>
        <taxon>Gammaproteobacteria</taxon>
        <taxon>Alteromonadales</taxon>
        <taxon>Alteromonadaceae</taxon>
        <taxon>Bowmanella</taxon>
    </lineage>
</organism>
<keyword evidence="9" id="KW-1185">Reference proteome</keyword>
<dbReference type="Gene3D" id="3.30.300.30">
    <property type="match status" value="1"/>
</dbReference>
<dbReference type="SUPFAM" id="SSF56801">
    <property type="entry name" value="Acetyl-CoA synthetase-like"/>
    <property type="match status" value="1"/>
</dbReference>
<dbReference type="PROSITE" id="PS00455">
    <property type="entry name" value="AMP_BINDING"/>
    <property type="match status" value="1"/>
</dbReference>
<evidence type="ECO:0000256" key="5">
    <source>
        <dbReference type="SAM" id="MobiDB-lite"/>
    </source>
</evidence>
<dbReference type="PANTHER" id="PTHR43107:SF15">
    <property type="entry name" value="FATTY ACID TRANSPORT PROTEIN 3, ISOFORM A"/>
    <property type="match status" value="1"/>
</dbReference>
<comment type="caution">
    <text evidence="8">The sequence shown here is derived from an EMBL/GenBank/DDBJ whole genome shotgun (WGS) entry which is preliminary data.</text>
</comment>
<keyword evidence="2" id="KW-0436">Ligase</keyword>